<evidence type="ECO:0000313" key="1">
    <source>
        <dbReference type="EMBL" id="MFF9884422.1"/>
    </source>
</evidence>
<dbReference type="RefSeq" id="WP_244405894.1">
    <property type="nucleotide sequence ID" value="NZ_JBICBM010000010.1"/>
</dbReference>
<reference evidence="1 2" key="1">
    <citation type="submission" date="2024-10" db="EMBL/GenBank/DDBJ databases">
        <title>The Natural Products Discovery Center: Release of the First 8490 Sequenced Strains for Exploring Actinobacteria Biosynthetic Diversity.</title>
        <authorList>
            <person name="Kalkreuter E."/>
            <person name="Kautsar S.A."/>
            <person name="Yang D."/>
            <person name="Bader C.D."/>
            <person name="Teijaro C.N."/>
            <person name="Fluegel L."/>
            <person name="Davis C.M."/>
            <person name="Simpson J.R."/>
            <person name="Lauterbach L."/>
            <person name="Steele A.D."/>
            <person name="Gui C."/>
            <person name="Meng S."/>
            <person name="Li G."/>
            <person name="Viehrig K."/>
            <person name="Ye F."/>
            <person name="Su P."/>
            <person name="Kiefer A.F."/>
            <person name="Nichols A."/>
            <person name="Cepeda A.J."/>
            <person name="Yan W."/>
            <person name="Fan B."/>
            <person name="Jiang Y."/>
            <person name="Adhikari A."/>
            <person name="Zheng C.-J."/>
            <person name="Schuster L."/>
            <person name="Cowan T.M."/>
            <person name="Smanski M.J."/>
            <person name="Chevrette M.G."/>
            <person name="De Carvalho L.P.S."/>
            <person name="Shen B."/>
        </authorList>
    </citation>
    <scope>NUCLEOTIDE SEQUENCE [LARGE SCALE GENOMIC DNA]</scope>
    <source>
        <strain evidence="1 2">NPDC013366</strain>
    </source>
</reference>
<evidence type="ECO:0000313" key="2">
    <source>
        <dbReference type="Proteomes" id="UP001603418"/>
    </source>
</evidence>
<gene>
    <name evidence="1" type="ORF">ACF1HC_22905</name>
</gene>
<protein>
    <submittedName>
        <fullName evidence="1">Uncharacterized protein</fullName>
    </submittedName>
</protein>
<name>A0ABW6Z1A1_9ACTN</name>
<comment type="caution">
    <text evidence="1">The sequence shown here is derived from an EMBL/GenBank/DDBJ whole genome shotgun (WGS) entry which is preliminary data.</text>
</comment>
<keyword evidence="2" id="KW-1185">Reference proteome</keyword>
<organism evidence="1 2">
    <name type="scientific">Streptomyces eurythermus</name>
    <dbReference type="NCBI Taxonomy" id="42237"/>
    <lineage>
        <taxon>Bacteria</taxon>
        <taxon>Bacillati</taxon>
        <taxon>Actinomycetota</taxon>
        <taxon>Actinomycetes</taxon>
        <taxon>Kitasatosporales</taxon>
        <taxon>Streptomycetaceae</taxon>
        <taxon>Streptomyces</taxon>
    </lineage>
</organism>
<dbReference type="EMBL" id="JBICBM010000010">
    <property type="protein sequence ID" value="MFF9884422.1"/>
    <property type="molecule type" value="Genomic_DNA"/>
</dbReference>
<proteinExistence type="predicted"/>
<dbReference type="Proteomes" id="UP001603418">
    <property type="component" value="Unassembled WGS sequence"/>
</dbReference>
<accession>A0ABW6Z1A1</accession>
<sequence>MRRSRSATVGQSAAGLSMAQLALLTPLAEDADGEGLPSAAWPLTPR</sequence>